<organism evidence="10 11">
    <name type="scientific">Syncephalastrum racemosum</name>
    <name type="common">Filamentous fungus</name>
    <dbReference type="NCBI Taxonomy" id="13706"/>
    <lineage>
        <taxon>Eukaryota</taxon>
        <taxon>Fungi</taxon>
        <taxon>Fungi incertae sedis</taxon>
        <taxon>Mucoromycota</taxon>
        <taxon>Mucoromycotina</taxon>
        <taxon>Mucoromycetes</taxon>
        <taxon>Mucorales</taxon>
        <taxon>Syncephalastraceae</taxon>
        <taxon>Syncephalastrum</taxon>
    </lineage>
</organism>
<dbReference type="InterPro" id="IPR006011">
    <property type="entry name" value="Syntaxin_N"/>
</dbReference>
<dbReference type="OrthoDB" id="10255013at2759"/>
<comment type="caution">
    <text evidence="10">The sequence shown here is derived from an EMBL/GenBank/DDBJ whole genome shotgun (WGS) entry which is preliminary data.</text>
</comment>
<dbReference type="InterPro" id="IPR045242">
    <property type="entry name" value="Syntaxin"/>
</dbReference>
<dbReference type="GO" id="GO:0006906">
    <property type="term" value="P:vesicle fusion"/>
    <property type="evidence" value="ECO:0007669"/>
    <property type="project" value="TreeGrafter"/>
</dbReference>
<dbReference type="Pfam" id="PF00804">
    <property type="entry name" value="Syntaxin"/>
    <property type="match status" value="1"/>
</dbReference>
<dbReference type="FunFam" id="1.20.58.70:FF:000008">
    <property type="entry name" value="Syntaxin family protein"/>
    <property type="match status" value="1"/>
</dbReference>
<comment type="subcellular location">
    <subcellularLocation>
        <location evidence="1">Membrane</location>
        <topology evidence="1">Single-pass type IV membrane protein</topology>
    </subcellularLocation>
</comment>
<evidence type="ECO:0000256" key="7">
    <source>
        <dbReference type="SAM" id="MobiDB-lite"/>
    </source>
</evidence>
<evidence type="ECO:0000313" key="10">
    <source>
        <dbReference type="EMBL" id="ORY95799.1"/>
    </source>
</evidence>
<dbReference type="GO" id="GO:0031201">
    <property type="term" value="C:SNARE complex"/>
    <property type="evidence" value="ECO:0007669"/>
    <property type="project" value="TreeGrafter"/>
</dbReference>
<evidence type="ECO:0000256" key="3">
    <source>
        <dbReference type="ARBA" id="ARBA00022692"/>
    </source>
</evidence>
<dbReference type="GO" id="GO:0005886">
    <property type="term" value="C:plasma membrane"/>
    <property type="evidence" value="ECO:0007669"/>
    <property type="project" value="TreeGrafter"/>
</dbReference>
<dbReference type="Gene3D" id="1.20.58.70">
    <property type="match status" value="1"/>
</dbReference>
<evidence type="ECO:0000256" key="2">
    <source>
        <dbReference type="ARBA" id="ARBA00009063"/>
    </source>
</evidence>
<gene>
    <name evidence="10" type="ORF">BCR43DRAFT_493611</name>
</gene>
<evidence type="ECO:0000256" key="6">
    <source>
        <dbReference type="ARBA" id="ARBA00023136"/>
    </source>
</evidence>
<dbReference type="SMART" id="SM00503">
    <property type="entry name" value="SynN"/>
    <property type="match status" value="1"/>
</dbReference>
<dbReference type="GO" id="GO:0000149">
    <property type="term" value="F:SNARE binding"/>
    <property type="evidence" value="ECO:0007669"/>
    <property type="project" value="TreeGrafter"/>
</dbReference>
<evidence type="ECO:0000256" key="8">
    <source>
        <dbReference type="SAM" id="Phobius"/>
    </source>
</evidence>
<dbReference type="SUPFAM" id="SSF47661">
    <property type="entry name" value="t-snare proteins"/>
    <property type="match status" value="1"/>
</dbReference>
<keyword evidence="3 8" id="KW-0812">Transmembrane</keyword>
<dbReference type="SMART" id="SM00397">
    <property type="entry name" value="t_SNARE"/>
    <property type="match status" value="1"/>
</dbReference>
<evidence type="ECO:0000259" key="9">
    <source>
        <dbReference type="PROSITE" id="PS50192"/>
    </source>
</evidence>
<evidence type="ECO:0000256" key="4">
    <source>
        <dbReference type="ARBA" id="ARBA00022989"/>
    </source>
</evidence>
<feature type="compositionally biased region" description="Basic and acidic residues" evidence="7">
    <location>
        <begin position="1"/>
        <end position="23"/>
    </location>
</feature>
<dbReference type="CDD" id="cd15849">
    <property type="entry name" value="SNARE_Sso1"/>
    <property type="match status" value="1"/>
</dbReference>
<proteinExistence type="inferred from homology"/>
<name>A0A1X2HAX4_SYNRA</name>
<dbReference type="Pfam" id="PF05739">
    <property type="entry name" value="SNARE"/>
    <property type="match status" value="1"/>
</dbReference>
<dbReference type="InterPro" id="IPR010989">
    <property type="entry name" value="SNARE"/>
</dbReference>
<dbReference type="OMA" id="HPRNAPQ"/>
<dbReference type="GO" id="GO:0006886">
    <property type="term" value="P:intracellular protein transport"/>
    <property type="evidence" value="ECO:0007669"/>
    <property type="project" value="TreeGrafter"/>
</dbReference>
<dbReference type="PANTHER" id="PTHR19957">
    <property type="entry name" value="SYNTAXIN"/>
    <property type="match status" value="1"/>
</dbReference>
<dbReference type="GO" id="GO:0005484">
    <property type="term" value="F:SNAP receptor activity"/>
    <property type="evidence" value="ECO:0007669"/>
    <property type="project" value="TreeGrafter"/>
</dbReference>
<dbReference type="Proteomes" id="UP000242180">
    <property type="component" value="Unassembled WGS sequence"/>
</dbReference>
<dbReference type="AlphaFoldDB" id="A0A1X2HAX4"/>
<feature type="region of interest" description="Disordered" evidence="7">
    <location>
        <begin position="1"/>
        <end position="73"/>
    </location>
</feature>
<evidence type="ECO:0000256" key="1">
    <source>
        <dbReference type="ARBA" id="ARBA00004211"/>
    </source>
</evidence>
<dbReference type="InParanoid" id="A0A1X2HAX4"/>
<keyword evidence="5" id="KW-0175">Coiled coil</keyword>
<dbReference type="PROSITE" id="PS50192">
    <property type="entry name" value="T_SNARE"/>
    <property type="match status" value="1"/>
</dbReference>
<dbReference type="EMBL" id="MCGN01000006">
    <property type="protein sequence ID" value="ORY95799.1"/>
    <property type="molecule type" value="Genomic_DNA"/>
</dbReference>
<comment type="similarity">
    <text evidence="2">Belongs to the syntaxin family.</text>
</comment>
<keyword evidence="4 8" id="KW-1133">Transmembrane helix</keyword>
<dbReference type="FunCoup" id="A0A1X2HAX4">
    <property type="interactions" value="259"/>
</dbReference>
<keyword evidence="6 8" id="KW-0472">Membrane</keyword>
<dbReference type="GO" id="GO:0006887">
    <property type="term" value="P:exocytosis"/>
    <property type="evidence" value="ECO:0007669"/>
    <property type="project" value="TreeGrafter"/>
</dbReference>
<feature type="transmembrane region" description="Helical" evidence="8">
    <location>
        <begin position="327"/>
        <end position="348"/>
    </location>
</feature>
<evidence type="ECO:0000256" key="5">
    <source>
        <dbReference type="ARBA" id="ARBA00023054"/>
    </source>
</evidence>
<evidence type="ECO:0000313" key="11">
    <source>
        <dbReference type="Proteomes" id="UP000242180"/>
    </source>
</evidence>
<dbReference type="GO" id="GO:0012505">
    <property type="term" value="C:endomembrane system"/>
    <property type="evidence" value="ECO:0007669"/>
    <property type="project" value="TreeGrafter"/>
</dbReference>
<reference evidence="10 11" key="1">
    <citation type="submission" date="2016-07" db="EMBL/GenBank/DDBJ databases">
        <title>Pervasive Adenine N6-methylation of Active Genes in Fungi.</title>
        <authorList>
            <consortium name="DOE Joint Genome Institute"/>
            <person name="Mondo S.J."/>
            <person name="Dannebaum R.O."/>
            <person name="Kuo R.C."/>
            <person name="Labutti K."/>
            <person name="Haridas S."/>
            <person name="Kuo A."/>
            <person name="Salamov A."/>
            <person name="Ahrendt S.R."/>
            <person name="Lipzen A."/>
            <person name="Sullivan W."/>
            <person name="Andreopoulos W.B."/>
            <person name="Clum A."/>
            <person name="Lindquist E."/>
            <person name="Daum C."/>
            <person name="Ramamoorthy G.K."/>
            <person name="Gryganskyi A."/>
            <person name="Culley D."/>
            <person name="Magnuson J.K."/>
            <person name="James T.Y."/>
            <person name="O'Malley M.A."/>
            <person name="Stajich J.E."/>
            <person name="Spatafora J.W."/>
            <person name="Visel A."/>
            <person name="Grigoriev I.V."/>
        </authorList>
    </citation>
    <scope>NUCLEOTIDE SEQUENCE [LARGE SCALE GENOMIC DNA]</scope>
    <source>
        <strain evidence="10 11">NRRL 2496</strain>
    </source>
</reference>
<protein>
    <submittedName>
        <fullName evidence="10">t-SNARE</fullName>
    </submittedName>
</protein>
<keyword evidence="11" id="KW-1185">Reference proteome</keyword>
<accession>A0A1X2HAX4</accession>
<dbReference type="InterPro" id="IPR000727">
    <property type="entry name" value="T_SNARE_dom"/>
</dbReference>
<sequence>MSFSYGRDRTDELRDSFEGRGSSDDFGPPRMPSGFRRTPSPVVRRSEDTNPFARPQSPQAAYPPPPPPQHHAAADTYEMQPRTPLPTDLNTFQGFLSEIEEIKHEIAQVSHNLDAIDGLHNSALGSLNEQQSSQIARELERVQSITRKQNAEIKDRLQKLQTATAQSPSEANMRQTHLDAVRKRFTETIRRYQEIETVYNQKYRQRVERQIRIVKPEATPEEVNDIIDSDRSNQLFSQSLLQAGRQGQARAVLSEVQTRHDDIKRIEKTLLELHQLFQDMEMLVERQGEVMVQIDQHAEQTAQDLHRGTTFVDRAIQSARATRHKKWCCLVIVIILCVVIAILVWWFGFNHKGVGDNP</sequence>
<dbReference type="GO" id="GO:0048278">
    <property type="term" value="P:vesicle docking"/>
    <property type="evidence" value="ECO:0007669"/>
    <property type="project" value="TreeGrafter"/>
</dbReference>
<dbReference type="PANTHER" id="PTHR19957:SF307">
    <property type="entry name" value="PROTEIN SSO1-RELATED"/>
    <property type="match status" value="1"/>
</dbReference>
<dbReference type="STRING" id="13706.A0A1X2HAX4"/>
<feature type="domain" description="T-SNARE coiled-coil homology" evidence="9">
    <location>
        <begin position="253"/>
        <end position="315"/>
    </location>
</feature>